<reference evidence="1" key="1">
    <citation type="submission" date="2020-03" db="EMBL/GenBank/DDBJ databases">
        <title>A high-quality chromosome-level genome assembly of a woody plant with both climbing and erect habits, Rhamnella rubrinervis.</title>
        <authorList>
            <person name="Lu Z."/>
            <person name="Yang Y."/>
            <person name="Zhu X."/>
            <person name="Sun Y."/>
        </authorList>
    </citation>
    <scope>NUCLEOTIDE SEQUENCE</scope>
    <source>
        <strain evidence="1">BYM</strain>
        <tissue evidence="1">Leaf</tissue>
    </source>
</reference>
<dbReference type="AlphaFoldDB" id="A0A8K0HDD0"/>
<evidence type="ECO:0000313" key="1">
    <source>
        <dbReference type="EMBL" id="KAF3450541.1"/>
    </source>
</evidence>
<dbReference type="EMBL" id="VOIH02000003">
    <property type="protein sequence ID" value="KAF3450541.1"/>
    <property type="molecule type" value="Genomic_DNA"/>
</dbReference>
<name>A0A8K0HDD0_9ROSA</name>
<comment type="caution">
    <text evidence="1">The sequence shown here is derived from an EMBL/GenBank/DDBJ whole genome shotgun (WGS) entry which is preliminary data.</text>
</comment>
<dbReference type="Proteomes" id="UP000796880">
    <property type="component" value="Unassembled WGS sequence"/>
</dbReference>
<gene>
    <name evidence="1" type="ORF">FNV43_RR06627</name>
</gene>
<keyword evidence="2" id="KW-1185">Reference proteome</keyword>
<organism evidence="1 2">
    <name type="scientific">Rhamnella rubrinervis</name>
    <dbReference type="NCBI Taxonomy" id="2594499"/>
    <lineage>
        <taxon>Eukaryota</taxon>
        <taxon>Viridiplantae</taxon>
        <taxon>Streptophyta</taxon>
        <taxon>Embryophyta</taxon>
        <taxon>Tracheophyta</taxon>
        <taxon>Spermatophyta</taxon>
        <taxon>Magnoliopsida</taxon>
        <taxon>eudicotyledons</taxon>
        <taxon>Gunneridae</taxon>
        <taxon>Pentapetalae</taxon>
        <taxon>rosids</taxon>
        <taxon>fabids</taxon>
        <taxon>Rosales</taxon>
        <taxon>Rhamnaceae</taxon>
        <taxon>rhamnoid group</taxon>
        <taxon>Rhamneae</taxon>
        <taxon>Rhamnella</taxon>
    </lineage>
</organism>
<proteinExistence type="predicted"/>
<sequence length="158" mass="17568">MPLLRRPPKSLAGTGNHWIGRKFSGFLAPLFAGPAEKELQASKSLVLSSKLENIRSLEQSCSVLDPWVMLWKILKGLQITSLDDDDEEEVVEIVIYEDGDEEASDSMAWLDLVNLPSGRTCLSDISGEPLHFVLQVYAPLDKECAFHIKCMLPLVNSI</sequence>
<evidence type="ECO:0000313" key="2">
    <source>
        <dbReference type="Proteomes" id="UP000796880"/>
    </source>
</evidence>
<dbReference type="OrthoDB" id="443682at2759"/>
<accession>A0A8K0HDD0</accession>
<protein>
    <submittedName>
        <fullName evidence="1">Uncharacterized protein</fullName>
    </submittedName>
</protein>